<dbReference type="EMBL" id="DTFF01000067">
    <property type="protein sequence ID" value="HGI88357.1"/>
    <property type="molecule type" value="Genomic_DNA"/>
</dbReference>
<gene>
    <name evidence="1" type="ORF">ENV14_08250</name>
</gene>
<dbReference type="SUPFAM" id="SSF101908">
    <property type="entry name" value="Putative isomerase YbhE"/>
    <property type="match status" value="1"/>
</dbReference>
<name>A0A7C4BEG4_9CREN</name>
<proteinExistence type="predicted"/>
<accession>A0A7C4BEG4</accession>
<sequence length="444" mass="49195">MLSELLRRWRRISVPLTRLKTGLGARIGGLGLFPGACDVCADDRHLYVIVGGRVEKRVKGRFELVERAQLPDFYPQRCVASSDRLYITHSRGVLEFTSGLRLIRDAPRSKPIFPFSASVYSNQLYVVGTRLTGNRTSGSGVVEVWGLHNLSLISTYNSRHCSTVYKISLNPVTNHLWLMGADGARFCAEVYDKNMFLVSTVREPIADLGEAVDVDFDESGHAYVLADKYLFKFTMDGSMQTWGSVATGNTYVTPLGLAYSNGYVYVLVSQGHAKPLLLVFDKNLRRVDKVELSSGVAKVFGGRVLHDNKSLYIALAIESSGSREWVVYTAPLLTPRQVVVVHQAPQAKRVQLEPQHPRPQPKPQQVQVEALPQHVVTVVCGSNLVEVDVSRFMGFSIGEMLSRCCGSSPLAKVYGYDGLALRELSPWERVDALVKGSVIVLYTQ</sequence>
<dbReference type="AlphaFoldDB" id="A0A7C4BEG4"/>
<comment type="caution">
    <text evidence="1">The sequence shown here is derived from an EMBL/GenBank/DDBJ whole genome shotgun (WGS) entry which is preliminary data.</text>
</comment>
<reference evidence="1" key="1">
    <citation type="journal article" date="2020" name="mSystems">
        <title>Genome- and Community-Level Interaction Insights into Carbon Utilization and Element Cycling Functions of Hydrothermarchaeota in Hydrothermal Sediment.</title>
        <authorList>
            <person name="Zhou Z."/>
            <person name="Liu Y."/>
            <person name="Xu W."/>
            <person name="Pan J."/>
            <person name="Luo Z.H."/>
            <person name="Li M."/>
        </authorList>
    </citation>
    <scope>NUCLEOTIDE SEQUENCE [LARGE SCALE GENOMIC DNA]</scope>
    <source>
        <strain evidence="1">SpSt-732</strain>
    </source>
</reference>
<organism evidence="1">
    <name type="scientific">Ignisphaera aggregans</name>
    <dbReference type="NCBI Taxonomy" id="334771"/>
    <lineage>
        <taxon>Archaea</taxon>
        <taxon>Thermoproteota</taxon>
        <taxon>Thermoprotei</taxon>
        <taxon>Desulfurococcales</taxon>
        <taxon>Desulfurococcaceae</taxon>
        <taxon>Ignisphaera</taxon>
    </lineage>
</organism>
<protein>
    <submittedName>
        <fullName evidence="1">Uncharacterized protein</fullName>
    </submittedName>
</protein>
<evidence type="ECO:0000313" key="1">
    <source>
        <dbReference type="EMBL" id="HGI88357.1"/>
    </source>
</evidence>